<gene>
    <name evidence="2" type="ORF">TrVE_jg3500</name>
</gene>
<feature type="compositionally biased region" description="Polar residues" evidence="1">
    <location>
        <begin position="47"/>
        <end position="58"/>
    </location>
</feature>
<sequence>MILAFNGTTVIKTAATTRQSKQATSNYTKQIFMILTFNGTTAIKTAATTRQSKQATSKDTNRRFMIKHQ</sequence>
<evidence type="ECO:0000256" key="1">
    <source>
        <dbReference type="SAM" id="MobiDB-lite"/>
    </source>
</evidence>
<feature type="region of interest" description="Disordered" evidence="1">
    <location>
        <begin position="47"/>
        <end position="69"/>
    </location>
</feature>
<keyword evidence="3" id="KW-1185">Reference proteome</keyword>
<dbReference type="EMBL" id="BRXX01000030">
    <property type="protein sequence ID" value="GMH83747.1"/>
    <property type="molecule type" value="Genomic_DNA"/>
</dbReference>
<reference evidence="3" key="1">
    <citation type="journal article" date="2023" name="Commun. Biol.">
        <title>Genome analysis of Parmales, the sister group of diatoms, reveals the evolutionary specialization of diatoms from phago-mixotrophs to photoautotrophs.</title>
        <authorList>
            <person name="Ban H."/>
            <person name="Sato S."/>
            <person name="Yoshikawa S."/>
            <person name="Yamada K."/>
            <person name="Nakamura Y."/>
            <person name="Ichinomiya M."/>
            <person name="Sato N."/>
            <person name="Blanc-Mathieu R."/>
            <person name="Endo H."/>
            <person name="Kuwata A."/>
            <person name="Ogata H."/>
        </authorList>
    </citation>
    <scope>NUCLEOTIDE SEQUENCE [LARGE SCALE GENOMIC DNA]</scope>
    <source>
        <strain evidence="3">NIES 3699</strain>
    </source>
</reference>
<dbReference type="Proteomes" id="UP001165160">
    <property type="component" value="Unassembled WGS sequence"/>
</dbReference>
<evidence type="ECO:0000313" key="3">
    <source>
        <dbReference type="Proteomes" id="UP001165160"/>
    </source>
</evidence>
<evidence type="ECO:0000313" key="2">
    <source>
        <dbReference type="EMBL" id="GMH83747.1"/>
    </source>
</evidence>
<protein>
    <submittedName>
        <fullName evidence="2">Uncharacterized protein</fullName>
    </submittedName>
</protein>
<accession>A0A9W7EM99</accession>
<name>A0A9W7EM99_9STRA</name>
<organism evidence="2 3">
    <name type="scientific">Triparma verrucosa</name>
    <dbReference type="NCBI Taxonomy" id="1606542"/>
    <lineage>
        <taxon>Eukaryota</taxon>
        <taxon>Sar</taxon>
        <taxon>Stramenopiles</taxon>
        <taxon>Ochrophyta</taxon>
        <taxon>Bolidophyceae</taxon>
        <taxon>Parmales</taxon>
        <taxon>Triparmaceae</taxon>
        <taxon>Triparma</taxon>
    </lineage>
</organism>
<comment type="caution">
    <text evidence="2">The sequence shown here is derived from an EMBL/GenBank/DDBJ whole genome shotgun (WGS) entry which is preliminary data.</text>
</comment>
<proteinExistence type="predicted"/>
<dbReference type="AlphaFoldDB" id="A0A9W7EM99"/>